<dbReference type="GO" id="GO:0016787">
    <property type="term" value="F:hydrolase activity"/>
    <property type="evidence" value="ECO:0007669"/>
    <property type="project" value="UniProtKB-KW"/>
</dbReference>
<dbReference type="InterPro" id="IPR003778">
    <property type="entry name" value="CT_A_B"/>
</dbReference>
<evidence type="ECO:0000313" key="7">
    <source>
        <dbReference type="Proteomes" id="UP000002754"/>
    </source>
</evidence>
<feature type="domain" description="Carboxyltransferase" evidence="4">
    <location>
        <begin position="27"/>
        <end position="309"/>
    </location>
</feature>
<dbReference type="GO" id="GO:0005524">
    <property type="term" value="F:ATP binding"/>
    <property type="evidence" value="ECO:0007669"/>
    <property type="project" value="UniProtKB-KW"/>
</dbReference>
<dbReference type="SUPFAM" id="SSF50891">
    <property type="entry name" value="Cyclophilin-like"/>
    <property type="match status" value="1"/>
</dbReference>
<sequence length="321" mass="35722">MESALFTVEKPGLLTTLQDRGRYQFLRDGMSPSGAIDFFAFQMANLLLGNEKNAPALELTIVGPILKALATCQICITGADLEAKIDGKGIGCWKVVTIKKGQRLTFSVAKKGMRAYLAVRGGFAANYLFGSYSTYLRANIGGYDGRTLERDDILHRLKGERETLRNGFGLGRDVIPTYHNTEKIRVMLGPDQAYFTEEAFFDFISKPFTVSNQSDRMGVRLEGAPLSHRNGKTDILSEAVTFGTIQVPASGKPIILMADRQTTGGYPRIGHVISVDLPKVAQARPGDRFFFEVVSVEEAQQLWKEYRQFMKMLECFVKRHG</sequence>
<dbReference type="Pfam" id="PF02626">
    <property type="entry name" value="CT_A_B"/>
    <property type="match status" value="1"/>
</dbReference>
<dbReference type="RefSeq" id="WP_003323052.1">
    <property type="nucleotide sequence ID" value="NZ_ALPT02000034.1"/>
</dbReference>
<evidence type="ECO:0000313" key="5">
    <source>
        <dbReference type="EMBL" id="KGA97209.1"/>
    </source>
</evidence>
<dbReference type="InterPro" id="IPR052708">
    <property type="entry name" value="PxpC"/>
</dbReference>
<dbReference type="Proteomes" id="UP000297014">
    <property type="component" value="Unassembled WGS sequence"/>
</dbReference>
<keyword evidence="3" id="KW-0067">ATP-binding</keyword>
<dbReference type="PANTHER" id="PTHR43309">
    <property type="entry name" value="5-OXOPROLINASE SUBUNIT C"/>
    <property type="match status" value="1"/>
</dbReference>
<dbReference type="NCBIfam" id="TIGR00724">
    <property type="entry name" value="urea_amlyse_rel"/>
    <property type="match status" value="1"/>
</dbReference>
<dbReference type="AlphaFoldDB" id="A0A094WHF4"/>
<evidence type="ECO:0000313" key="6">
    <source>
        <dbReference type="EMBL" id="THG88436.1"/>
    </source>
</evidence>
<dbReference type="InterPro" id="IPR029000">
    <property type="entry name" value="Cyclophilin-like_dom_sf"/>
</dbReference>
<proteinExistence type="predicted"/>
<dbReference type="eggNOG" id="COG1984">
    <property type="taxonomic scope" value="Bacteria"/>
</dbReference>
<protein>
    <submittedName>
        <fullName evidence="6">Allophanate hydrolase</fullName>
    </submittedName>
</protein>
<keyword evidence="1" id="KW-0547">Nucleotide-binding</keyword>
<dbReference type="SMART" id="SM00797">
    <property type="entry name" value="AHS2"/>
    <property type="match status" value="1"/>
</dbReference>
<evidence type="ECO:0000256" key="3">
    <source>
        <dbReference type="ARBA" id="ARBA00022840"/>
    </source>
</evidence>
<comment type="caution">
    <text evidence="5">The sequence shown here is derived from an EMBL/GenBank/DDBJ whole genome shotgun (WGS) entry which is preliminary data.</text>
</comment>
<evidence type="ECO:0000256" key="2">
    <source>
        <dbReference type="ARBA" id="ARBA00022801"/>
    </source>
</evidence>
<name>A0A094WHF4_ALKAL</name>
<keyword evidence="2 6" id="KW-0378">Hydrolase</keyword>
<reference evidence="5 7" key="1">
    <citation type="journal article" date="2014" name="Genome Announc.">
        <title>Draft Genome Sequence of Bacillus alcalophilus AV1934, a Classic Alkaliphile Isolated from Human Feces in 1934.</title>
        <authorList>
            <person name="Attie O."/>
            <person name="Jayaprakash A."/>
            <person name="Shah H."/>
            <person name="Paulsen I.T."/>
            <person name="Morino M."/>
            <person name="Takahashi Y."/>
            <person name="Narumi I."/>
            <person name="Sachidanandam R."/>
            <person name="Satoh K."/>
            <person name="Ito M."/>
            <person name="Krulwich T.A."/>
        </authorList>
    </citation>
    <scope>NUCLEOTIDE SEQUENCE [LARGE SCALE GENOMIC DNA]</scope>
    <source>
        <strain evidence="5 7">AV1934</strain>
    </source>
</reference>
<keyword evidence="7" id="KW-1185">Reference proteome</keyword>
<dbReference type="OrthoDB" id="9782422at2"/>
<reference evidence="6 8" key="2">
    <citation type="submission" date="2014-01" db="EMBL/GenBank/DDBJ databases">
        <title>Draft genome sequencing of Bacillus alcalophilus CGMCC 1.3604.</title>
        <authorList>
            <person name="Yang J."/>
            <person name="Diao L."/>
            <person name="Yang S."/>
        </authorList>
    </citation>
    <scope>NUCLEOTIDE SEQUENCE [LARGE SCALE GENOMIC DNA]</scope>
    <source>
        <strain evidence="6 8">CGMCC 1.3604</strain>
    </source>
</reference>
<dbReference type="STRING" id="1218173.BALCAV_0211400"/>
<dbReference type="EMBL" id="JALP01000386">
    <property type="protein sequence ID" value="THG88436.1"/>
    <property type="molecule type" value="Genomic_DNA"/>
</dbReference>
<dbReference type="Gene3D" id="2.40.100.10">
    <property type="entry name" value="Cyclophilin-like"/>
    <property type="match status" value="1"/>
</dbReference>
<organism evidence="5 7">
    <name type="scientific">Alkalihalobacillus alcalophilus ATCC 27647 = CGMCC 1.3604</name>
    <dbReference type="NCBI Taxonomy" id="1218173"/>
    <lineage>
        <taxon>Bacteria</taxon>
        <taxon>Bacillati</taxon>
        <taxon>Bacillota</taxon>
        <taxon>Bacilli</taxon>
        <taxon>Bacillales</taxon>
        <taxon>Bacillaceae</taxon>
        <taxon>Alkalihalobacillus</taxon>
    </lineage>
</organism>
<evidence type="ECO:0000259" key="4">
    <source>
        <dbReference type="SMART" id="SM00797"/>
    </source>
</evidence>
<gene>
    <name evidence="6" type="ORF">AJ85_03440</name>
    <name evidence="5" type="ORF">BALCAV_0211400</name>
</gene>
<dbReference type="EMBL" id="ALPT02000034">
    <property type="protein sequence ID" value="KGA97209.1"/>
    <property type="molecule type" value="Genomic_DNA"/>
</dbReference>
<dbReference type="PANTHER" id="PTHR43309:SF5">
    <property type="entry name" value="5-OXOPROLINASE SUBUNIT C"/>
    <property type="match status" value="1"/>
</dbReference>
<accession>A0A094WHF4</accession>
<evidence type="ECO:0000313" key="8">
    <source>
        <dbReference type="Proteomes" id="UP000297014"/>
    </source>
</evidence>
<dbReference type="Proteomes" id="UP000002754">
    <property type="component" value="Unassembled WGS sequence"/>
</dbReference>
<evidence type="ECO:0000256" key="1">
    <source>
        <dbReference type="ARBA" id="ARBA00022741"/>
    </source>
</evidence>